<dbReference type="OrthoDB" id="5381833at2759"/>
<name>A0A6A6XRP3_9PLEO</name>
<proteinExistence type="predicted"/>
<dbReference type="EMBL" id="MU001775">
    <property type="protein sequence ID" value="KAF2798873.1"/>
    <property type="molecule type" value="Genomic_DNA"/>
</dbReference>
<evidence type="ECO:0000313" key="2">
    <source>
        <dbReference type="EMBL" id="KAF2798873.1"/>
    </source>
</evidence>
<evidence type="ECO:0000259" key="1">
    <source>
        <dbReference type="Pfam" id="PF10056"/>
    </source>
</evidence>
<feature type="domain" description="DUF2293" evidence="1">
    <location>
        <begin position="95"/>
        <end position="178"/>
    </location>
</feature>
<evidence type="ECO:0000313" key="3">
    <source>
        <dbReference type="Proteomes" id="UP000799757"/>
    </source>
</evidence>
<accession>A0A6A6XRP3</accession>
<gene>
    <name evidence="2" type="ORF">K505DRAFT_90247</name>
</gene>
<reference evidence="2" key="1">
    <citation type="journal article" date="2020" name="Stud. Mycol.">
        <title>101 Dothideomycetes genomes: a test case for predicting lifestyles and emergence of pathogens.</title>
        <authorList>
            <person name="Haridas S."/>
            <person name="Albert R."/>
            <person name="Binder M."/>
            <person name="Bloem J."/>
            <person name="Labutti K."/>
            <person name="Salamov A."/>
            <person name="Andreopoulos B."/>
            <person name="Baker S."/>
            <person name="Barry K."/>
            <person name="Bills G."/>
            <person name="Bluhm B."/>
            <person name="Cannon C."/>
            <person name="Castanera R."/>
            <person name="Culley D."/>
            <person name="Daum C."/>
            <person name="Ezra D."/>
            <person name="Gonzalez J."/>
            <person name="Henrissat B."/>
            <person name="Kuo A."/>
            <person name="Liang C."/>
            <person name="Lipzen A."/>
            <person name="Lutzoni F."/>
            <person name="Magnuson J."/>
            <person name="Mondo S."/>
            <person name="Nolan M."/>
            <person name="Ohm R."/>
            <person name="Pangilinan J."/>
            <person name="Park H.-J."/>
            <person name="Ramirez L."/>
            <person name="Alfaro M."/>
            <person name="Sun H."/>
            <person name="Tritt A."/>
            <person name="Yoshinaga Y."/>
            <person name="Zwiers L.-H."/>
            <person name="Turgeon B."/>
            <person name="Goodwin S."/>
            <person name="Spatafora J."/>
            <person name="Crous P."/>
            <person name="Grigoriev I."/>
        </authorList>
    </citation>
    <scope>NUCLEOTIDE SEQUENCE</scope>
    <source>
        <strain evidence="2">CBS 109.77</strain>
    </source>
</reference>
<dbReference type="PANTHER" id="PTHR38113">
    <property type="match status" value="1"/>
</dbReference>
<dbReference type="Pfam" id="PF10056">
    <property type="entry name" value="DUF2293"/>
    <property type="match status" value="1"/>
</dbReference>
<dbReference type="PANTHER" id="PTHR38113:SF2">
    <property type="entry name" value="DUF2293 DOMAIN-CONTAINING PROTEIN"/>
    <property type="match status" value="1"/>
</dbReference>
<dbReference type="Proteomes" id="UP000799757">
    <property type="component" value="Unassembled WGS sequence"/>
</dbReference>
<organism evidence="2 3">
    <name type="scientific">Melanomma pulvis-pyrius CBS 109.77</name>
    <dbReference type="NCBI Taxonomy" id="1314802"/>
    <lineage>
        <taxon>Eukaryota</taxon>
        <taxon>Fungi</taxon>
        <taxon>Dikarya</taxon>
        <taxon>Ascomycota</taxon>
        <taxon>Pezizomycotina</taxon>
        <taxon>Dothideomycetes</taxon>
        <taxon>Pleosporomycetidae</taxon>
        <taxon>Pleosporales</taxon>
        <taxon>Melanommataceae</taxon>
        <taxon>Melanomma</taxon>
    </lineage>
</organism>
<keyword evidence="3" id="KW-1185">Reference proteome</keyword>
<protein>
    <recommendedName>
        <fullName evidence="1">DUF2293 domain-containing protein</fullName>
    </recommendedName>
</protein>
<sequence length="195" mass="22439">MPRREITVHSKTPMPEGYAFLRKGIPYKTLHCRRLTHEAGKQLYVVEDNKKILGIRVPKSIFFNVQSAAKETLPSRRLATEKRDTAVIRGAAAELSKQFPAIPEGEREAVLTHGFRKYSGRVGRTAQIPLSRKAQLAVIAHIRHQHTKYDQLLEDGMDRDAARRIVQSKIQNMLRDWGSKEDFSWYFHNEDDSSE</sequence>
<dbReference type="AlphaFoldDB" id="A0A6A6XRP3"/>
<dbReference type="InterPro" id="IPR018744">
    <property type="entry name" value="DUF2293"/>
</dbReference>